<dbReference type="PANTHER" id="PTHR12747:SF0">
    <property type="entry name" value="ELONGATOR COMPLEX PROTEIN 1"/>
    <property type="match status" value="1"/>
</dbReference>
<comment type="similarity">
    <text evidence="3">Belongs to the ELP1/IKA1 family.</text>
</comment>
<feature type="domain" description="ELP1 first N-terminal beta-propeller" evidence="8">
    <location>
        <begin position="101"/>
        <end position="453"/>
    </location>
</feature>
<comment type="subcellular location">
    <subcellularLocation>
        <location evidence="1">Cytoplasm</location>
    </subcellularLocation>
</comment>
<dbReference type="Pfam" id="PF04762">
    <property type="entry name" value="Beta-prop_ELP1_1st"/>
    <property type="match status" value="1"/>
</dbReference>
<dbReference type="Gene3D" id="2.130.10.10">
    <property type="entry name" value="YVTN repeat-like/Quinoprotein amine dehydrogenase"/>
    <property type="match status" value="1"/>
</dbReference>
<name>A0A428TBC9_9HYPO</name>
<dbReference type="PANTHER" id="PTHR12747">
    <property type="entry name" value="ELONGATOR COMPLEX PROTEIN 1"/>
    <property type="match status" value="1"/>
</dbReference>
<evidence type="ECO:0000313" key="13">
    <source>
        <dbReference type="EMBL" id="RSL99342.1"/>
    </source>
</evidence>
<dbReference type="InterPro" id="IPR056169">
    <property type="entry name" value="HB_ELP1"/>
</dbReference>
<keyword evidence="4" id="KW-0963">Cytoplasm</keyword>
<evidence type="ECO:0000256" key="7">
    <source>
        <dbReference type="SAM" id="MobiDB-lite"/>
    </source>
</evidence>
<comment type="pathway">
    <text evidence="2">tRNA modification; 5-methoxycarbonylmethyl-2-thiouridine-tRNA biosynthesis.</text>
</comment>
<dbReference type="Pfam" id="PF23925">
    <property type="entry name" value="A-sol_ELP1"/>
    <property type="match status" value="1"/>
</dbReference>
<gene>
    <name evidence="13" type="ORF">CDV31_012208</name>
</gene>
<dbReference type="InterPro" id="IPR056166">
    <property type="entry name" value="TPR_ELP1"/>
</dbReference>
<feature type="domain" description="ELP1 alpha-solenoid" evidence="11">
    <location>
        <begin position="773"/>
        <end position="980"/>
    </location>
</feature>
<dbReference type="Pfam" id="PF23878">
    <property type="entry name" value="TPR_ELP1"/>
    <property type="match status" value="1"/>
</dbReference>
<proteinExistence type="inferred from homology"/>
<evidence type="ECO:0000256" key="1">
    <source>
        <dbReference type="ARBA" id="ARBA00004496"/>
    </source>
</evidence>
<dbReference type="PIRSF" id="PIRSF017233">
    <property type="entry name" value="IKAP"/>
    <property type="match status" value="1"/>
</dbReference>
<feature type="domain" description="ELP1 three-helical bundle" evidence="12">
    <location>
        <begin position="1161"/>
        <end position="1340"/>
    </location>
</feature>
<dbReference type="EMBL" id="NIZV01000222">
    <property type="protein sequence ID" value="RSL99342.1"/>
    <property type="molecule type" value="Genomic_DNA"/>
</dbReference>
<dbReference type="GO" id="GO:0005829">
    <property type="term" value="C:cytosol"/>
    <property type="evidence" value="ECO:0007669"/>
    <property type="project" value="TreeGrafter"/>
</dbReference>
<evidence type="ECO:0000313" key="14">
    <source>
        <dbReference type="Proteomes" id="UP000288429"/>
    </source>
</evidence>
<dbReference type="GO" id="GO:0002926">
    <property type="term" value="P:tRNA wobble base 5-methoxycarbonylmethyl-2-thiouridinylation"/>
    <property type="evidence" value="ECO:0007669"/>
    <property type="project" value="TreeGrafter"/>
</dbReference>
<dbReference type="SUPFAM" id="SSF69322">
    <property type="entry name" value="Tricorn protease domain 2"/>
    <property type="match status" value="1"/>
</dbReference>
<dbReference type="InterPro" id="IPR015943">
    <property type="entry name" value="WD40/YVTN_repeat-like_dom_sf"/>
</dbReference>
<evidence type="ECO:0000259" key="11">
    <source>
        <dbReference type="Pfam" id="PF23925"/>
    </source>
</evidence>
<sequence length="1395" mass="154514">MARQLIRSFTSNGTCVFSHKSRFKYPPGPGRRRKSQIRASTRRQLPIRYTPSPDPERKTATQEKSPGDGVTEIKKSNDACVERLAILKLLPLLGPVVPKMRNLRNIRFGRCPRQHVTAACWDPETDEVLCTSGPTEESSSIELLRIKGDQDISVDLVASWDAPSPTPDLLVDKVVSLQYLSGSATTCIVLEGGDIYTVQEDKFSGGDPHIEIVGSIDAGISAARWSPDEELLVVVTKANTVILMGATFDPVAEVTMTAEDLKASKHVSVGWGKKETQFQGRGAKAMRDPTIPEKVDQGLPSAHEDGSTTISWRGDGAYVAINSVQEGERRVIRVYSREGELDSASEPVDGLEGSLSWRPSGNLMAGIQRLPDRIDVAFFERNGLRHGQFTLRSPSGPVTAHERIRLEWNSDSTVLAVIYKDLIQLWTMGNYHWYLKQDIPIQPDSTCLAWHPEKALRFAAASTTNVLVGEYIFYTARGSCQPPNDNGAVAVIDGETIKLTPFRTANIPPPMSMFEISVSSAAVDVAFGPNNTTFAVLHHKGIDFYEWPMRNGRSIKPQLSHKNAFLELETPEYGVPLRITAVGDEFHFFAQEELGFVHSSRKAGDDTVPHMQEPDDVVLATTTYQDGSSLEAYGQNSAGDLLKITTERGLQLLPVRFHTHMPWFEISKVDGEIVAFGLSRNGHIYANERLLAKNCTSFVLTPSHLIFTTNNHFVKFVHLSANVEELEVPADDPEKDERCRSVERGSRLVTAIPANMSIILQMPRGNLETVFPRAMVVAGIRSLIDEKNYARAFSYCRTQRVDMNILYDHQPEQFLANVGLFLDQIPDVTFIDLFLSSLRAEDVTQTMYQDTKRPKALDADALPISDSPPAPRGSPEKVNTVCDALIKALQSRKTTNLQNIITAHVCKSPPALDDGLLLVSELMKEDEKVAEKAVEHICFLVDVNRLYENALGLYNLELALLVAQQSQRDPREYLPFVQHLHAQPELRRKFEIDDHLERRVKALNHLQALDVFDELLAYTTKHALYHDALRLYRYDPPRLRALTDAYAAYLESTSKYREAGLAYESLENYAKATSCYRTAGATCWQECLYTAAQQQPPMSADALAELANALADALWEAKDYAAAATIHLESLGAIDMAVRCLCKGYHFADAIRIVIQRNRPDLLTTAVDTGLADALGTTTEFLADCKAQLKAQVPRVAELRRKAAEDPLAFYEGERAGGGDIPDDISIAASSRVSTSASLFTRYTGKAGSVGTAGTGVSRATSKNRRREEKKRARGRKGTVYEEEYLVNSIRRLIERVSATAPDVERLVFALVRRNMPERARAAEALMAEVSEACTAAVTEVFNSPESEEKKPEQEEPTWQATGGEAVLQDFVLGRGKKLEPPVVTALSKLTLLGS</sequence>
<keyword evidence="5" id="KW-0819">tRNA processing</keyword>
<dbReference type="GO" id="GO:0033588">
    <property type="term" value="C:elongator holoenzyme complex"/>
    <property type="evidence" value="ECO:0007669"/>
    <property type="project" value="InterPro"/>
</dbReference>
<evidence type="ECO:0000256" key="4">
    <source>
        <dbReference type="ARBA" id="ARBA00022490"/>
    </source>
</evidence>
<feature type="domain" description="ELP1 TPR" evidence="10">
    <location>
        <begin position="988"/>
        <end position="1152"/>
    </location>
</feature>
<dbReference type="InterPro" id="IPR056164">
    <property type="entry name" value="Beta-prop_ELP1_1st"/>
</dbReference>
<dbReference type="Pfam" id="PF23936">
    <property type="entry name" value="HB_ELP1"/>
    <property type="match status" value="1"/>
</dbReference>
<accession>A0A428TBC9</accession>
<dbReference type="InterPro" id="IPR056167">
    <property type="entry name" value="A-sol_ELP1"/>
</dbReference>
<keyword evidence="14" id="KW-1185">Reference proteome</keyword>
<evidence type="ECO:0000259" key="10">
    <source>
        <dbReference type="Pfam" id="PF23878"/>
    </source>
</evidence>
<evidence type="ECO:0000259" key="12">
    <source>
        <dbReference type="Pfam" id="PF23936"/>
    </source>
</evidence>
<dbReference type="InterPro" id="IPR006849">
    <property type="entry name" value="Elp1"/>
</dbReference>
<dbReference type="Pfam" id="PF23797">
    <property type="entry name" value="Beta-prop_ELP1_2nd"/>
    <property type="match status" value="1"/>
</dbReference>
<evidence type="ECO:0000256" key="2">
    <source>
        <dbReference type="ARBA" id="ARBA00005043"/>
    </source>
</evidence>
<feature type="domain" description="ELP1 N-terminal second beta-propeller" evidence="9">
    <location>
        <begin position="491"/>
        <end position="749"/>
    </location>
</feature>
<protein>
    <recommendedName>
        <fullName evidence="6">Elongator complex protein 1</fullName>
    </recommendedName>
</protein>
<evidence type="ECO:0000259" key="8">
    <source>
        <dbReference type="Pfam" id="PF04762"/>
    </source>
</evidence>
<dbReference type="UniPathway" id="UPA00988"/>
<feature type="region of interest" description="Disordered" evidence="7">
    <location>
        <begin position="1342"/>
        <end position="1361"/>
    </location>
</feature>
<organism evidence="13 14">
    <name type="scientific">Fusarium ambrosium</name>
    <dbReference type="NCBI Taxonomy" id="131363"/>
    <lineage>
        <taxon>Eukaryota</taxon>
        <taxon>Fungi</taxon>
        <taxon>Dikarya</taxon>
        <taxon>Ascomycota</taxon>
        <taxon>Pezizomycotina</taxon>
        <taxon>Sordariomycetes</taxon>
        <taxon>Hypocreomycetidae</taxon>
        <taxon>Hypocreales</taxon>
        <taxon>Nectriaceae</taxon>
        <taxon>Fusarium</taxon>
        <taxon>Fusarium solani species complex</taxon>
    </lineage>
</organism>
<dbReference type="GO" id="GO:0000049">
    <property type="term" value="F:tRNA binding"/>
    <property type="evidence" value="ECO:0007669"/>
    <property type="project" value="TreeGrafter"/>
</dbReference>
<evidence type="ECO:0000256" key="5">
    <source>
        <dbReference type="ARBA" id="ARBA00022694"/>
    </source>
</evidence>
<feature type="region of interest" description="Disordered" evidence="7">
    <location>
        <begin position="1251"/>
        <end position="1275"/>
    </location>
</feature>
<dbReference type="InterPro" id="IPR056165">
    <property type="entry name" value="Beta-prop_ELP1_2nd"/>
</dbReference>
<evidence type="ECO:0000256" key="3">
    <source>
        <dbReference type="ARBA" id="ARBA00006086"/>
    </source>
</evidence>
<feature type="region of interest" description="Disordered" evidence="7">
    <location>
        <begin position="20"/>
        <end position="73"/>
    </location>
</feature>
<dbReference type="Proteomes" id="UP000288429">
    <property type="component" value="Unassembled WGS sequence"/>
</dbReference>
<reference evidence="13 14" key="1">
    <citation type="submission" date="2017-06" db="EMBL/GenBank/DDBJ databases">
        <title>Cmopartive genomic analysis of Ambrosia Fusariam Clade fungi.</title>
        <authorList>
            <person name="Stajich J.E."/>
            <person name="Carrillo J."/>
            <person name="Kijimoto T."/>
            <person name="Eskalen A."/>
            <person name="O'Donnell K."/>
            <person name="Kasson M."/>
        </authorList>
    </citation>
    <scope>NUCLEOTIDE SEQUENCE [LARGE SCALE GENOMIC DNA]</scope>
    <source>
        <strain evidence="13 14">NRRL 20438</strain>
    </source>
</reference>
<evidence type="ECO:0000259" key="9">
    <source>
        <dbReference type="Pfam" id="PF23797"/>
    </source>
</evidence>
<evidence type="ECO:0000256" key="6">
    <source>
        <dbReference type="ARBA" id="ARBA00029535"/>
    </source>
</evidence>
<comment type="caution">
    <text evidence="13">The sequence shown here is derived from an EMBL/GenBank/DDBJ whole genome shotgun (WGS) entry which is preliminary data.</text>
</comment>